<protein>
    <submittedName>
        <fullName evidence="1">Uncharacterized protein</fullName>
    </submittedName>
</protein>
<gene>
    <name evidence="1" type="ORF">BWY43_00107</name>
</gene>
<accession>A0A1V5SF58</accession>
<dbReference type="EMBL" id="MWBO01000008">
    <property type="protein sequence ID" value="OQA53180.1"/>
    <property type="molecule type" value="Genomic_DNA"/>
</dbReference>
<evidence type="ECO:0000313" key="1">
    <source>
        <dbReference type="EMBL" id="OQA53180.1"/>
    </source>
</evidence>
<organism evidence="1">
    <name type="scientific">candidate division WS2 bacterium ADurb.Bin280</name>
    <dbReference type="NCBI Taxonomy" id="1852829"/>
    <lineage>
        <taxon>Bacteria</taxon>
        <taxon>candidate division WS2</taxon>
    </lineage>
</organism>
<name>A0A1V5SF58_9BACT</name>
<proteinExistence type="predicted"/>
<reference evidence="1" key="1">
    <citation type="submission" date="2017-02" db="EMBL/GenBank/DDBJ databases">
        <title>Delving into the versatile metabolic prowess of the omnipresent phylum Bacteroidetes.</title>
        <authorList>
            <person name="Nobu M.K."/>
            <person name="Mei R."/>
            <person name="Narihiro T."/>
            <person name="Kuroda K."/>
            <person name="Liu W.-T."/>
        </authorList>
    </citation>
    <scope>NUCLEOTIDE SEQUENCE</scope>
    <source>
        <strain evidence="1">ADurb.Bin280</strain>
    </source>
</reference>
<sequence length="102" mass="10762">MPVNACVWVRGSTSQGVAFGVVVAYITTGGKVCNPLPGTLPEVFIPSRFARDMEAGIVYACEVEGNPGMRQKFQASAVLAEIGPVAQFNLKIGKQVVPQPTP</sequence>
<comment type="caution">
    <text evidence="1">The sequence shown here is derived from an EMBL/GenBank/DDBJ whole genome shotgun (WGS) entry which is preliminary data.</text>
</comment>
<dbReference type="AlphaFoldDB" id="A0A1V5SF58"/>
<dbReference type="Proteomes" id="UP000485367">
    <property type="component" value="Unassembled WGS sequence"/>
</dbReference>